<evidence type="ECO:0000313" key="2">
    <source>
        <dbReference type="EMBL" id="QHL91068.1"/>
    </source>
</evidence>
<dbReference type="EMBL" id="CP047895">
    <property type="protein sequence ID" value="QHL91068.1"/>
    <property type="molecule type" value="Genomic_DNA"/>
</dbReference>
<dbReference type="Proteomes" id="UP000464468">
    <property type="component" value="Chromosome"/>
</dbReference>
<evidence type="ECO:0000313" key="3">
    <source>
        <dbReference type="Proteomes" id="UP000464468"/>
    </source>
</evidence>
<sequence length="164" mass="16938">MLKEIIASNTAKLIAACVCPVVGTAAVTMGVPKVRQAVHRATAPAQPTRTARAKPRVRTPAQAAVTPVGAGIICPDPVVITSNPLVTPFANPIAPVASAPVRPDQVSFALPNRPFFPGGPNPGLFPGSPPPEGGDPTNPPPPAPPPRRASISRRPFQSLRPGRR</sequence>
<feature type="region of interest" description="Disordered" evidence="1">
    <location>
        <begin position="41"/>
        <end position="60"/>
    </location>
</feature>
<proteinExistence type="predicted"/>
<reference evidence="2 3" key="1">
    <citation type="submission" date="2020-01" db="EMBL/GenBank/DDBJ databases">
        <title>Sphingomonas sp. C33 whole genome sequece.</title>
        <authorList>
            <person name="Park C."/>
        </authorList>
    </citation>
    <scope>NUCLEOTIDE SEQUENCE [LARGE SCALE GENOMIC DNA]</scope>
    <source>
        <strain evidence="2 3">C33</strain>
    </source>
</reference>
<feature type="compositionally biased region" description="Pro residues" evidence="1">
    <location>
        <begin position="127"/>
        <end position="147"/>
    </location>
</feature>
<feature type="compositionally biased region" description="Low complexity" evidence="1">
    <location>
        <begin position="41"/>
        <end position="50"/>
    </location>
</feature>
<accession>A0A7Z2NWD7</accession>
<feature type="region of interest" description="Disordered" evidence="1">
    <location>
        <begin position="110"/>
        <end position="164"/>
    </location>
</feature>
<dbReference type="RefSeq" id="WP_160592998.1">
    <property type="nucleotide sequence ID" value="NZ_CP047895.1"/>
</dbReference>
<organism evidence="2 3">
    <name type="scientific">Sphingomonas changnyeongensis</name>
    <dbReference type="NCBI Taxonomy" id="2698679"/>
    <lineage>
        <taxon>Bacteria</taxon>
        <taxon>Pseudomonadati</taxon>
        <taxon>Pseudomonadota</taxon>
        <taxon>Alphaproteobacteria</taxon>
        <taxon>Sphingomonadales</taxon>
        <taxon>Sphingomonadaceae</taxon>
        <taxon>Sphingomonas</taxon>
    </lineage>
</organism>
<protein>
    <submittedName>
        <fullName evidence="2">Uncharacterized protein</fullName>
    </submittedName>
</protein>
<dbReference type="KEGG" id="schy:GVO57_09865"/>
<feature type="compositionally biased region" description="Low complexity" evidence="1">
    <location>
        <begin position="115"/>
        <end position="126"/>
    </location>
</feature>
<dbReference type="AlphaFoldDB" id="A0A7Z2NWD7"/>
<keyword evidence="3" id="KW-1185">Reference proteome</keyword>
<gene>
    <name evidence="2" type="ORF">GVO57_09865</name>
</gene>
<evidence type="ECO:0000256" key="1">
    <source>
        <dbReference type="SAM" id="MobiDB-lite"/>
    </source>
</evidence>
<name>A0A7Z2NWD7_9SPHN</name>